<keyword evidence="3" id="KW-0238">DNA-binding</keyword>
<dbReference type="OrthoDB" id="1686353at2759"/>
<dbReference type="PROSITE" id="PS50811">
    <property type="entry name" value="WRKY"/>
    <property type="match status" value="1"/>
</dbReference>
<dbReference type="GO" id="GO:0003700">
    <property type="term" value="F:DNA-binding transcription factor activity"/>
    <property type="evidence" value="ECO:0007669"/>
    <property type="project" value="InterPro"/>
</dbReference>
<evidence type="ECO:0000256" key="5">
    <source>
        <dbReference type="ARBA" id="ARBA00023242"/>
    </source>
</evidence>
<dbReference type="GO" id="GO:0043565">
    <property type="term" value="F:sequence-specific DNA binding"/>
    <property type="evidence" value="ECO:0007669"/>
    <property type="project" value="InterPro"/>
</dbReference>
<keyword evidence="2" id="KW-0805">Transcription regulation</keyword>
<feature type="domain" description="WRKY" evidence="7">
    <location>
        <begin position="236"/>
        <end position="302"/>
    </location>
</feature>
<name>A0A843VD31_COLES</name>
<gene>
    <name evidence="8" type="ORF">Taro_026880</name>
</gene>
<accession>A0A843VD31</accession>
<evidence type="ECO:0000256" key="1">
    <source>
        <dbReference type="ARBA" id="ARBA00004123"/>
    </source>
</evidence>
<sequence length="595" mass="63816">MEAMLRRSPGVAEERRAHCAGGEEDADDRITTINSIDMKQDLASTAYERSPSHALAMPSNSCPRDPKVIKQDAQLEWTRAEMGEVKQENERLKTTLAKIMKDYQSLQMHYFDIIKQDQDRRPVPENPNTHQRTDESELVSLSLGTSSGGHKKEEKAAAMGGNACKVDQDEQMKGVLSLGLDCRFDIGSCSDPSETQANASSESSLEETKEADAPGKVLKRMRSEERGDASELLSPVKRARMNDGCQWRKYGQKISKGNPCPRAYYRCTVAPSCPVRKQVQRCAEDMSILITTYEGTHNHPLSISATAMASTTSAAASMLMSGSTASQPVTGVAGDYAAASGIAGLHHGLNFGLSDLSRQRQFYPSMISSSASCPTITLDLTAPPSSSSPAAQFSRLSSGYPPKRFTFSTSQPSNAATSQTPWSTSAGYLNYATHPYNTKSHINVFSNLDRSPQLEPLYSSLMQKATQPAPLAGTHGSLTDTAIAAAAAKVITSDPSFQSALASAITSIVGGNGGSQGVAEQLRRINPRWEEKQVSTLSLLAPSSNGNGCASSFLTRSTSSSRSDSQQASALMFLQPSLAFPSSKSTSASPRDHAN</sequence>
<proteinExistence type="predicted"/>
<dbReference type="Gene3D" id="2.20.25.80">
    <property type="entry name" value="WRKY domain"/>
    <property type="match status" value="1"/>
</dbReference>
<evidence type="ECO:0000313" key="8">
    <source>
        <dbReference type="EMBL" id="MQL94228.1"/>
    </source>
</evidence>
<dbReference type="InterPro" id="IPR044810">
    <property type="entry name" value="WRKY_plant"/>
</dbReference>
<dbReference type="SUPFAM" id="SSF118290">
    <property type="entry name" value="WRKY DNA-binding domain"/>
    <property type="match status" value="1"/>
</dbReference>
<feature type="region of interest" description="Disordered" evidence="6">
    <location>
        <begin position="116"/>
        <end position="137"/>
    </location>
</feature>
<dbReference type="SMART" id="SM00774">
    <property type="entry name" value="WRKY"/>
    <property type="match status" value="1"/>
</dbReference>
<dbReference type="GO" id="GO:0005634">
    <property type="term" value="C:nucleus"/>
    <property type="evidence" value="ECO:0007669"/>
    <property type="project" value="UniProtKB-SubCell"/>
</dbReference>
<dbReference type="PANTHER" id="PTHR31429">
    <property type="entry name" value="WRKY TRANSCRIPTION FACTOR 36-RELATED"/>
    <property type="match status" value="1"/>
</dbReference>
<keyword evidence="4" id="KW-0804">Transcription</keyword>
<evidence type="ECO:0000256" key="6">
    <source>
        <dbReference type="SAM" id="MobiDB-lite"/>
    </source>
</evidence>
<evidence type="ECO:0000256" key="4">
    <source>
        <dbReference type="ARBA" id="ARBA00023163"/>
    </source>
</evidence>
<keyword evidence="9" id="KW-1185">Reference proteome</keyword>
<dbReference type="EMBL" id="NMUH01001648">
    <property type="protein sequence ID" value="MQL94228.1"/>
    <property type="molecule type" value="Genomic_DNA"/>
</dbReference>
<comment type="caution">
    <text evidence="8">The sequence shown here is derived from an EMBL/GenBank/DDBJ whole genome shotgun (WGS) entry which is preliminary data.</text>
</comment>
<comment type="subcellular location">
    <subcellularLocation>
        <location evidence="1">Nucleus</location>
    </subcellularLocation>
</comment>
<protein>
    <recommendedName>
        <fullName evidence="7">WRKY domain-containing protein</fullName>
    </recommendedName>
</protein>
<feature type="compositionally biased region" description="Polar residues" evidence="6">
    <location>
        <begin position="191"/>
        <end position="203"/>
    </location>
</feature>
<dbReference type="Proteomes" id="UP000652761">
    <property type="component" value="Unassembled WGS sequence"/>
</dbReference>
<feature type="region of interest" description="Disordered" evidence="6">
    <location>
        <begin position="191"/>
        <end position="232"/>
    </location>
</feature>
<evidence type="ECO:0000259" key="7">
    <source>
        <dbReference type="PROSITE" id="PS50811"/>
    </source>
</evidence>
<keyword evidence="5" id="KW-0539">Nucleus</keyword>
<feature type="region of interest" description="Disordered" evidence="6">
    <location>
        <begin position="44"/>
        <end position="66"/>
    </location>
</feature>
<dbReference type="PANTHER" id="PTHR31429:SF24">
    <property type="entry name" value="WRKY TRANSCRIPTION FACTOR 72-RELATED"/>
    <property type="match status" value="1"/>
</dbReference>
<feature type="region of interest" description="Disordered" evidence="6">
    <location>
        <begin position="1"/>
        <end position="31"/>
    </location>
</feature>
<evidence type="ECO:0000256" key="2">
    <source>
        <dbReference type="ARBA" id="ARBA00023015"/>
    </source>
</evidence>
<reference evidence="8" key="1">
    <citation type="submission" date="2017-07" db="EMBL/GenBank/DDBJ databases">
        <title>Taro Niue Genome Assembly and Annotation.</title>
        <authorList>
            <person name="Atibalentja N."/>
            <person name="Keating K."/>
            <person name="Fields C.J."/>
        </authorList>
    </citation>
    <scope>NUCLEOTIDE SEQUENCE</scope>
    <source>
        <strain evidence="8">Niue_2</strain>
        <tissue evidence="8">Leaf</tissue>
    </source>
</reference>
<evidence type="ECO:0000256" key="3">
    <source>
        <dbReference type="ARBA" id="ARBA00023125"/>
    </source>
</evidence>
<organism evidence="8 9">
    <name type="scientific">Colocasia esculenta</name>
    <name type="common">Wild taro</name>
    <name type="synonym">Arum esculentum</name>
    <dbReference type="NCBI Taxonomy" id="4460"/>
    <lineage>
        <taxon>Eukaryota</taxon>
        <taxon>Viridiplantae</taxon>
        <taxon>Streptophyta</taxon>
        <taxon>Embryophyta</taxon>
        <taxon>Tracheophyta</taxon>
        <taxon>Spermatophyta</taxon>
        <taxon>Magnoliopsida</taxon>
        <taxon>Liliopsida</taxon>
        <taxon>Araceae</taxon>
        <taxon>Aroideae</taxon>
        <taxon>Colocasieae</taxon>
        <taxon>Colocasia</taxon>
    </lineage>
</organism>
<dbReference type="InterPro" id="IPR036576">
    <property type="entry name" value="WRKY_dom_sf"/>
</dbReference>
<evidence type="ECO:0000313" key="9">
    <source>
        <dbReference type="Proteomes" id="UP000652761"/>
    </source>
</evidence>
<dbReference type="AlphaFoldDB" id="A0A843VD31"/>
<dbReference type="Pfam" id="PF03106">
    <property type="entry name" value="WRKY"/>
    <property type="match status" value="1"/>
</dbReference>
<dbReference type="InterPro" id="IPR003657">
    <property type="entry name" value="WRKY_dom"/>
</dbReference>